<evidence type="ECO:0000313" key="2">
    <source>
        <dbReference type="EMBL" id="OOV08290.1"/>
    </source>
</evidence>
<dbReference type="Pfam" id="PF00583">
    <property type="entry name" value="Acetyltransf_1"/>
    <property type="match status" value="1"/>
</dbReference>
<dbReference type="GO" id="GO:0016747">
    <property type="term" value="F:acyltransferase activity, transferring groups other than amino-acyl groups"/>
    <property type="evidence" value="ECO:0007669"/>
    <property type="project" value="InterPro"/>
</dbReference>
<gene>
    <name evidence="2" type="ORF">RF819_17655</name>
</gene>
<dbReference type="AlphaFoldDB" id="A0A1T1AW25"/>
<keyword evidence="3" id="KW-1185">Reference proteome</keyword>
<comment type="caution">
    <text evidence="2">The sequence shown here is derived from an EMBL/GenBank/DDBJ whole genome shotgun (WGS) entry which is preliminary data.</text>
</comment>
<evidence type="ECO:0000259" key="1">
    <source>
        <dbReference type="Pfam" id="PF00583"/>
    </source>
</evidence>
<evidence type="ECO:0000313" key="3">
    <source>
        <dbReference type="Proteomes" id="UP000190750"/>
    </source>
</evidence>
<protein>
    <recommendedName>
        <fullName evidence="1">N-acetyltransferase domain-containing protein</fullName>
    </recommendedName>
</protein>
<accession>A0A1T1AW25</accession>
<dbReference type="Gene3D" id="3.40.630.30">
    <property type="match status" value="1"/>
</dbReference>
<dbReference type="InterPro" id="IPR016181">
    <property type="entry name" value="Acyl_CoA_acyltransferase"/>
</dbReference>
<reference evidence="2 3" key="1">
    <citation type="submission" date="2017-01" db="EMBL/GenBank/DDBJ databases">
        <title>Genome sequencing of Rhodoferax fermentans JCM 7819.</title>
        <authorList>
            <person name="Kim Y.J."/>
            <person name="Farh M.E.-A."/>
            <person name="Yang D.-C."/>
        </authorList>
    </citation>
    <scope>NUCLEOTIDE SEQUENCE [LARGE SCALE GENOMIC DNA]</scope>
    <source>
        <strain evidence="2 3">JCM 7819</strain>
    </source>
</reference>
<dbReference type="InterPro" id="IPR000182">
    <property type="entry name" value="GNAT_dom"/>
</dbReference>
<feature type="domain" description="N-acetyltransferase" evidence="1">
    <location>
        <begin position="44"/>
        <end position="118"/>
    </location>
</feature>
<dbReference type="OrthoDB" id="8911931at2"/>
<dbReference type="STRING" id="28066.RF819_17655"/>
<dbReference type="EMBL" id="MTJN01000002">
    <property type="protein sequence ID" value="OOV08290.1"/>
    <property type="molecule type" value="Genomic_DNA"/>
</dbReference>
<dbReference type="SUPFAM" id="SSF55729">
    <property type="entry name" value="Acyl-CoA N-acyltransferases (Nat)"/>
    <property type="match status" value="1"/>
</dbReference>
<dbReference type="RefSeq" id="WP_078366169.1">
    <property type="nucleotide sequence ID" value="NZ_MTJN01000002.1"/>
</dbReference>
<name>A0A1T1AW25_RHOFE</name>
<sequence length="167" mass="18454">MSALITDISVLRPEHRHALQLHLLSLSADDRYQRFGATLGDAALIQWVRDMAWSRSCWYGAWAGADAGLVGVLQLIPLNAKGVWEMALTVRPAARRSGVGSAMFATLMQDISSYPIRELVCHNGHPAVRRMAEVLKLAMCCQPQAPRIRINLTTVTHSGAVDICHRR</sequence>
<organism evidence="2 3">
    <name type="scientific">Rhodoferax fermentans</name>
    <dbReference type="NCBI Taxonomy" id="28066"/>
    <lineage>
        <taxon>Bacteria</taxon>
        <taxon>Pseudomonadati</taxon>
        <taxon>Pseudomonadota</taxon>
        <taxon>Betaproteobacteria</taxon>
        <taxon>Burkholderiales</taxon>
        <taxon>Comamonadaceae</taxon>
        <taxon>Rhodoferax</taxon>
    </lineage>
</organism>
<dbReference type="Proteomes" id="UP000190750">
    <property type="component" value="Unassembled WGS sequence"/>
</dbReference>
<proteinExistence type="predicted"/>